<feature type="compositionally biased region" description="Low complexity" evidence="1">
    <location>
        <begin position="145"/>
        <end position="159"/>
    </location>
</feature>
<evidence type="ECO:0000313" key="2">
    <source>
        <dbReference type="EMBL" id="UNZ02658.1"/>
    </source>
</evidence>
<name>A0ABY3YXE5_STRRM</name>
<protein>
    <submittedName>
        <fullName evidence="2">Uncharacterized protein</fullName>
    </submittedName>
</protein>
<keyword evidence="3" id="KW-1185">Reference proteome</keyword>
<feature type="region of interest" description="Disordered" evidence="1">
    <location>
        <begin position="270"/>
        <end position="312"/>
    </location>
</feature>
<reference evidence="2 3" key="1">
    <citation type="submission" date="2022-03" db="EMBL/GenBank/DDBJ databases">
        <title>Complete genome of Streptomyces rimosus ssp. rimosus R7 (=ATCC 10970).</title>
        <authorList>
            <person name="Beganovic S."/>
            <person name="Ruckert C."/>
            <person name="Busche T."/>
            <person name="Kalinowski J."/>
            <person name="Wittmann C."/>
        </authorList>
    </citation>
    <scope>NUCLEOTIDE SEQUENCE [LARGE SCALE GENOMIC DNA]</scope>
    <source>
        <strain evidence="2 3">R7</strain>
    </source>
</reference>
<dbReference type="EMBL" id="CP094298">
    <property type="protein sequence ID" value="UNZ02658.1"/>
    <property type="molecule type" value="Genomic_DNA"/>
</dbReference>
<evidence type="ECO:0000256" key="1">
    <source>
        <dbReference type="SAM" id="MobiDB-lite"/>
    </source>
</evidence>
<gene>
    <name evidence="2" type="ORF">SRIMR7_10920</name>
</gene>
<proteinExistence type="predicted"/>
<accession>A0ABY3YXE5</accession>
<sequence length="312" mass="28706">MAVVGAAVLVAADFGVTVLVAADGWRSSGGAHGSCGSDCGAVSVVAGSGISAVGPPCFGAAVLVAADFGVTVPVAADGRWSPGGAHGSRGSDCGAVPVSVGSDTSAVDPPCFGAAVLVAADFDMTTPDTADGRRLPGGAHGSPGSGCATAPATAGSGTSAVDAPAVDITDSVTVGSDTVISVAADDFPPSGGAHTPCGSGCAAAPAAAMGSGTSDVDAPRFGTAGSDTPAVDTAVSVTAVPVPADASRPSTGAHGSRNSGCAAAPATAAVGSGTSAAGPPGLDTPDFGAADLVAPDASRPPAGAHASRGSGC</sequence>
<feature type="region of interest" description="Disordered" evidence="1">
    <location>
        <begin position="128"/>
        <end position="159"/>
    </location>
</feature>
<evidence type="ECO:0000313" key="3">
    <source>
        <dbReference type="Proteomes" id="UP000829494"/>
    </source>
</evidence>
<organism evidence="2 3">
    <name type="scientific">Streptomyces rimosus subsp. rimosus</name>
    <dbReference type="NCBI Taxonomy" id="132474"/>
    <lineage>
        <taxon>Bacteria</taxon>
        <taxon>Bacillati</taxon>
        <taxon>Actinomycetota</taxon>
        <taxon>Actinomycetes</taxon>
        <taxon>Kitasatosporales</taxon>
        <taxon>Streptomycetaceae</taxon>
        <taxon>Streptomyces</taxon>
    </lineage>
</organism>
<dbReference type="Proteomes" id="UP000829494">
    <property type="component" value="Chromosome"/>
</dbReference>
<feature type="compositionally biased region" description="Low complexity" evidence="1">
    <location>
        <begin position="270"/>
        <end position="281"/>
    </location>
</feature>